<dbReference type="Pfam" id="PF05065">
    <property type="entry name" value="Phage_capsid"/>
    <property type="match status" value="1"/>
</dbReference>
<accession>A0A8S5RTT2</accession>
<evidence type="ECO:0000259" key="3">
    <source>
        <dbReference type="Pfam" id="PF05065"/>
    </source>
</evidence>
<evidence type="ECO:0000256" key="1">
    <source>
        <dbReference type="ARBA" id="ARBA00004328"/>
    </source>
</evidence>
<comment type="subcellular location">
    <subcellularLocation>
        <location evidence="1">Virion</location>
    </subcellularLocation>
</comment>
<dbReference type="EMBL" id="BK059153">
    <property type="protein sequence ID" value="DAE92653.1"/>
    <property type="molecule type" value="Genomic_DNA"/>
</dbReference>
<evidence type="ECO:0000313" key="4">
    <source>
        <dbReference type="EMBL" id="DAE92653.1"/>
    </source>
</evidence>
<proteinExistence type="predicted"/>
<evidence type="ECO:0000256" key="2">
    <source>
        <dbReference type="ARBA" id="ARBA00022844"/>
    </source>
</evidence>
<dbReference type="GO" id="GO:0044423">
    <property type="term" value="C:virion component"/>
    <property type="evidence" value="ECO:0007669"/>
    <property type="project" value="UniProtKB-KW"/>
</dbReference>
<keyword evidence="2" id="KW-0946">Virion</keyword>
<feature type="domain" description="Phage capsid-like C-terminal" evidence="3">
    <location>
        <begin position="112"/>
        <end position="223"/>
    </location>
</feature>
<reference evidence="4" key="1">
    <citation type="journal article" date="2021" name="Proc. Natl. Acad. Sci. U.S.A.">
        <title>A Catalog of Tens of Thousands of Viruses from Human Metagenomes Reveals Hidden Associations with Chronic Diseases.</title>
        <authorList>
            <person name="Tisza M.J."/>
            <person name="Buck C.B."/>
        </authorList>
    </citation>
    <scope>NUCLEOTIDE SEQUENCE</scope>
    <source>
        <strain evidence="4">CtKN96</strain>
    </source>
</reference>
<name>A0A8S5RTT2_9CAUD</name>
<protein>
    <submittedName>
        <fullName evidence="4">Major capsid protein</fullName>
    </submittedName>
</protein>
<dbReference type="InterPro" id="IPR024455">
    <property type="entry name" value="Phage_capsid"/>
</dbReference>
<sequence length="359" mass="38288">MNIKDLMMKAKTIADIAFDEKDFADVETKANEVVHTQNAGLGKEIIPTNVMSDNLLDLLPQYSKLLPLLPGNHGNDMPISSKVPVIGEAGLFSGNSEWTSGDGFAFVPTKNWPATGEVVIVQGQFILDIAISKRELNYAPAQLESIIRERMNRSAARTIDAVIINGDTASTGNVNGTYNAKAYFAQIDNGIRKVGIGNTVVNVGAMTAKSYLDVVAKLDEGYQSDLENLLIIEPNNVYMKSLAFDEVITVDKFGSQATINSGVLAKVWNIDKITARDFPALTASTGAVSATGSENTKGSFAVIYKPAIQYGFGQPLEIDAFKVPGKGVQLVATMEFGFAIADEVAGLGKTVGLGANVTL</sequence>
<dbReference type="SUPFAM" id="SSF56563">
    <property type="entry name" value="Major capsid protein gp5"/>
    <property type="match status" value="1"/>
</dbReference>
<dbReference type="NCBIfam" id="TIGR01554">
    <property type="entry name" value="major_cap_HK97"/>
    <property type="match status" value="1"/>
</dbReference>
<organism evidence="4">
    <name type="scientific">Caudovirales sp. gcode 4</name>
    <dbReference type="NCBI Taxonomy" id="2838363"/>
    <lineage>
        <taxon>Viruses</taxon>
        <taxon>Duplodnaviria</taxon>
        <taxon>Heunggongvirae</taxon>
        <taxon>Uroviricota</taxon>
        <taxon>Caudoviricetes</taxon>
    </lineage>
</organism>
<dbReference type="InterPro" id="IPR054612">
    <property type="entry name" value="Phage_capsid-like_C"/>
</dbReference>